<gene>
    <name evidence="1" type="ORF">VO01_11910</name>
</gene>
<protein>
    <submittedName>
        <fullName evidence="1">Uncharacterized protein</fullName>
    </submittedName>
</protein>
<name>A0A0D5CJE0_9MICO</name>
<evidence type="ECO:0000313" key="2">
    <source>
        <dbReference type="Proteomes" id="UP000032604"/>
    </source>
</evidence>
<evidence type="ECO:0000313" key="1">
    <source>
        <dbReference type="EMBL" id="AJW79736.1"/>
    </source>
</evidence>
<dbReference type="Proteomes" id="UP000032604">
    <property type="component" value="Chromosome"/>
</dbReference>
<proteinExistence type="predicted"/>
<sequence length="86" mass="9788">MTRELMRVFCMGVNVWQVSDARVHSRQRRTVVSTGLEGRRRPFAPEGEGYDGILTDRSSYEDFDAKGLGFVRLNQLALEHLMGARS</sequence>
<dbReference type="AlphaFoldDB" id="A0A0D5CJE0"/>
<organism evidence="1 2">
    <name type="scientific">Clavibacter michiganensis subsp. insidiosus</name>
    <dbReference type="NCBI Taxonomy" id="33014"/>
    <lineage>
        <taxon>Bacteria</taxon>
        <taxon>Bacillati</taxon>
        <taxon>Actinomycetota</taxon>
        <taxon>Actinomycetes</taxon>
        <taxon>Micrococcales</taxon>
        <taxon>Microbacteriaceae</taxon>
        <taxon>Clavibacter</taxon>
    </lineage>
</organism>
<reference evidence="1 2" key="1">
    <citation type="journal article" date="2015" name="Genome Announc.">
        <title>Complete Genome Sequence of Clavibacter michiganensis subsp. insidiosus R1-1 Using PacBio Single-Molecule Real-Time Technology.</title>
        <authorList>
            <person name="Lu Y."/>
            <person name="Samac D.A."/>
            <person name="Glazebrook J."/>
            <person name="Ishimaru C.A."/>
        </authorList>
    </citation>
    <scope>NUCLEOTIDE SEQUENCE [LARGE SCALE GENOMIC DNA]</scope>
    <source>
        <strain evidence="1 2">R1-1</strain>
    </source>
</reference>
<dbReference type="PATRIC" id="fig|33014.5.peg.2457"/>
<dbReference type="KEGG" id="cmh:VO01_11910"/>
<accession>A0A0D5CJE0</accession>
<dbReference type="EMBL" id="CP011043">
    <property type="protein sequence ID" value="AJW79736.1"/>
    <property type="molecule type" value="Genomic_DNA"/>
</dbReference>
<dbReference type="HOGENOM" id="CLU_2492271_0_0_11"/>